<organism evidence="3 4">
    <name type="scientific">Rossellomorea pakistanensis</name>
    <dbReference type="NCBI Taxonomy" id="992288"/>
    <lineage>
        <taxon>Bacteria</taxon>
        <taxon>Bacillati</taxon>
        <taxon>Bacillota</taxon>
        <taxon>Bacilli</taxon>
        <taxon>Bacillales</taxon>
        <taxon>Bacillaceae</taxon>
        <taxon>Rossellomorea</taxon>
    </lineage>
</organism>
<gene>
    <name evidence="3" type="ORF">JOC86_002240</name>
</gene>
<dbReference type="EMBL" id="JAFBDZ010000002">
    <property type="protein sequence ID" value="MBM7585698.1"/>
    <property type="molecule type" value="Genomic_DNA"/>
</dbReference>
<dbReference type="Proteomes" id="UP001646157">
    <property type="component" value="Unassembled WGS sequence"/>
</dbReference>
<protein>
    <submittedName>
        <fullName evidence="3">Uncharacterized protein (DUF58 family)</fullName>
    </submittedName>
</protein>
<dbReference type="SMART" id="SM00327">
    <property type="entry name" value="VWA"/>
    <property type="match status" value="1"/>
</dbReference>
<feature type="domain" description="VWFA" evidence="2">
    <location>
        <begin position="246"/>
        <end position="410"/>
    </location>
</feature>
<evidence type="ECO:0000256" key="1">
    <source>
        <dbReference type="SAM" id="Phobius"/>
    </source>
</evidence>
<accession>A0ABS2ND04</accession>
<dbReference type="PANTHER" id="PTHR33608">
    <property type="entry name" value="BLL2464 PROTEIN"/>
    <property type="match status" value="1"/>
</dbReference>
<feature type="transmembrane region" description="Helical" evidence="1">
    <location>
        <begin position="48"/>
        <end position="68"/>
    </location>
</feature>
<dbReference type="InterPro" id="IPR002035">
    <property type="entry name" value="VWF_A"/>
</dbReference>
<keyword evidence="1" id="KW-1133">Transmembrane helix</keyword>
<proteinExistence type="predicted"/>
<reference evidence="3 4" key="1">
    <citation type="submission" date="2021-01" db="EMBL/GenBank/DDBJ databases">
        <title>Genomic Encyclopedia of Type Strains, Phase IV (KMG-IV): sequencing the most valuable type-strain genomes for metagenomic binning, comparative biology and taxonomic classification.</title>
        <authorList>
            <person name="Goeker M."/>
        </authorList>
    </citation>
    <scope>NUCLEOTIDE SEQUENCE [LARGE SCALE GENOMIC DNA]</scope>
    <source>
        <strain evidence="3 4">DSM 24834</strain>
    </source>
</reference>
<evidence type="ECO:0000313" key="4">
    <source>
        <dbReference type="Proteomes" id="UP001646157"/>
    </source>
</evidence>
<dbReference type="SUPFAM" id="SSF53300">
    <property type="entry name" value="vWA-like"/>
    <property type="match status" value="1"/>
</dbReference>
<evidence type="ECO:0000259" key="2">
    <source>
        <dbReference type="SMART" id="SM00327"/>
    </source>
</evidence>
<dbReference type="Pfam" id="PF01882">
    <property type="entry name" value="DUF58"/>
    <property type="match status" value="1"/>
</dbReference>
<keyword evidence="4" id="KW-1185">Reference proteome</keyword>
<evidence type="ECO:0000313" key="3">
    <source>
        <dbReference type="EMBL" id="MBM7585698.1"/>
    </source>
</evidence>
<sequence>MTKPLKNLWGQFLFQGRGILPTYRLLIVYLILSIGLIIGTAWGITWSVVILLNGLILLGSLIDLLFSAKRSQLIIHRTLPEEMERGLSCNVQITITNASGSPIRFRLVDGIPQSFKRPFPLHGLILNDTTSVLQYETKAAVRGKYKVTKLHFRYKSTIGLWEKQTTFEIEDTVKVIPDLTETKQFLESAQQFLLYEGLKIRKQKSGPGEFSKIRNYVVGDDPRKINWRQTAKLREVMSNEYEPEHGKYMTILIDCGRMMGAELSKGNRLEKALEAAITVAAAALKNGDYVSVLAFSKEVKVFVPPAKGMEQLQTILHSIYNIQVDSNESNYAAILHYVQTVQKKRSLFLLFSDVRTFLHEEGALSYLKRLRRRHLFLMIGIEDVTLLTRIKDMPETVQTAMVKSMAQQQMLIKKREKLKWEKQGLQMIEAREEKLAATAVSHYVDIMNRGLL</sequence>
<dbReference type="InterPro" id="IPR036465">
    <property type="entry name" value="vWFA_dom_sf"/>
</dbReference>
<dbReference type="RefSeq" id="WP_205172163.1">
    <property type="nucleotide sequence ID" value="NZ_JAFBDZ010000002.1"/>
</dbReference>
<feature type="transmembrane region" description="Helical" evidence="1">
    <location>
        <begin position="21"/>
        <end position="42"/>
    </location>
</feature>
<dbReference type="PANTHER" id="PTHR33608:SF3">
    <property type="entry name" value="SLR2013 PROTEIN"/>
    <property type="match status" value="1"/>
</dbReference>
<dbReference type="InterPro" id="IPR002881">
    <property type="entry name" value="DUF58"/>
</dbReference>
<name>A0ABS2ND04_9BACI</name>
<dbReference type="Gene3D" id="3.40.50.410">
    <property type="entry name" value="von Willebrand factor, type A domain"/>
    <property type="match status" value="1"/>
</dbReference>
<comment type="caution">
    <text evidence="3">The sequence shown here is derived from an EMBL/GenBank/DDBJ whole genome shotgun (WGS) entry which is preliminary data.</text>
</comment>
<keyword evidence="1" id="KW-0472">Membrane</keyword>
<keyword evidence="1" id="KW-0812">Transmembrane</keyword>